<protein>
    <recommendedName>
        <fullName evidence="3">Enoyl-CoA hydratase</fullName>
    </recommendedName>
</protein>
<dbReference type="InterPro" id="IPR014748">
    <property type="entry name" value="Enoyl-CoA_hydra_C"/>
</dbReference>
<reference evidence="2" key="1">
    <citation type="submission" date="2018-05" db="EMBL/GenBank/DDBJ databases">
        <authorList>
            <person name="Lanie J.A."/>
            <person name="Ng W.-L."/>
            <person name="Kazmierczak K.M."/>
            <person name="Andrzejewski T.M."/>
            <person name="Davidsen T.M."/>
            <person name="Wayne K.J."/>
            <person name="Tettelin H."/>
            <person name="Glass J.I."/>
            <person name="Rusch D."/>
            <person name="Podicherti R."/>
            <person name="Tsui H.-C.T."/>
            <person name="Winkler M.E."/>
        </authorList>
    </citation>
    <scope>NUCLEOTIDE SEQUENCE</scope>
</reference>
<keyword evidence="1" id="KW-0456">Lyase</keyword>
<dbReference type="InterPro" id="IPR029045">
    <property type="entry name" value="ClpP/crotonase-like_dom_sf"/>
</dbReference>
<name>A0A381PQD3_9ZZZZ</name>
<dbReference type="GO" id="GO:0006635">
    <property type="term" value="P:fatty acid beta-oxidation"/>
    <property type="evidence" value="ECO:0007669"/>
    <property type="project" value="TreeGrafter"/>
</dbReference>
<dbReference type="EMBL" id="UINC01001039">
    <property type="protein sequence ID" value="SUZ68668.1"/>
    <property type="molecule type" value="Genomic_DNA"/>
</dbReference>
<dbReference type="SUPFAM" id="SSF52096">
    <property type="entry name" value="ClpP/crotonase"/>
    <property type="match status" value="1"/>
</dbReference>
<evidence type="ECO:0000313" key="2">
    <source>
        <dbReference type="EMBL" id="SUZ68668.1"/>
    </source>
</evidence>
<dbReference type="AlphaFoldDB" id="A0A381PQD3"/>
<accession>A0A381PQD3</accession>
<dbReference type="InterPro" id="IPR001753">
    <property type="entry name" value="Enoyl-CoA_hydra/iso"/>
</dbReference>
<dbReference type="PANTHER" id="PTHR11941:SF133">
    <property type="entry name" value="1,2-EPOXYPHENYLACETYL-COA ISOMERASE"/>
    <property type="match status" value="1"/>
</dbReference>
<dbReference type="PANTHER" id="PTHR11941">
    <property type="entry name" value="ENOYL-COA HYDRATASE-RELATED"/>
    <property type="match status" value="1"/>
</dbReference>
<sequence length="264" mass="28687">MGDVVLYEESDGVALVTLNRPERLNSWTDELGSEYFDALDRGAASSDVQAIVVTGAGRGFCSGADMDMLQGIGAGKDDQETQRQLRAERHDYALTIPKPVIAAINGACAGLGFVHAMMCDIRFAAEGAKFTSAFSRRGLIAEHGVSYMLPRVVGPSNALDILMSGRVFLADEAKEMGVVSRVLPPDELVPDAIEYAQELGRYSAPWAMAQMKHQVWSQMDMARTEALNESNQLMAQSLKRPDFKEGVASFVEKRDPSFESVTGS</sequence>
<dbReference type="Gene3D" id="1.10.12.10">
    <property type="entry name" value="Lyase 2-enoyl-coa Hydratase, Chain A, domain 2"/>
    <property type="match status" value="1"/>
</dbReference>
<evidence type="ECO:0008006" key="3">
    <source>
        <dbReference type="Google" id="ProtNLM"/>
    </source>
</evidence>
<dbReference type="GO" id="GO:0016829">
    <property type="term" value="F:lyase activity"/>
    <property type="evidence" value="ECO:0007669"/>
    <property type="project" value="UniProtKB-KW"/>
</dbReference>
<dbReference type="Gene3D" id="3.90.226.10">
    <property type="entry name" value="2-enoyl-CoA Hydratase, Chain A, domain 1"/>
    <property type="match status" value="1"/>
</dbReference>
<dbReference type="NCBIfam" id="NF004857">
    <property type="entry name" value="PRK06210.1"/>
    <property type="match status" value="1"/>
</dbReference>
<evidence type="ECO:0000256" key="1">
    <source>
        <dbReference type="ARBA" id="ARBA00023239"/>
    </source>
</evidence>
<proteinExistence type="predicted"/>
<organism evidence="2">
    <name type="scientific">marine metagenome</name>
    <dbReference type="NCBI Taxonomy" id="408172"/>
    <lineage>
        <taxon>unclassified sequences</taxon>
        <taxon>metagenomes</taxon>
        <taxon>ecological metagenomes</taxon>
    </lineage>
</organism>
<dbReference type="Pfam" id="PF00378">
    <property type="entry name" value="ECH_1"/>
    <property type="match status" value="1"/>
</dbReference>
<gene>
    <name evidence="2" type="ORF">METZ01_LOCUS21522</name>
</gene>
<dbReference type="CDD" id="cd06558">
    <property type="entry name" value="crotonase-like"/>
    <property type="match status" value="1"/>
</dbReference>